<dbReference type="Pfam" id="PF12937">
    <property type="entry name" value="F-box-like"/>
    <property type="match status" value="1"/>
</dbReference>
<gene>
    <name evidence="2" type="ORF">N7G274_005880</name>
</gene>
<dbReference type="PROSITE" id="PS50181">
    <property type="entry name" value="FBOX"/>
    <property type="match status" value="1"/>
</dbReference>
<dbReference type="InterPro" id="IPR001810">
    <property type="entry name" value="F-box_dom"/>
</dbReference>
<dbReference type="SUPFAM" id="SSF81383">
    <property type="entry name" value="F-box domain"/>
    <property type="match status" value="1"/>
</dbReference>
<evidence type="ECO:0000313" key="2">
    <source>
        <dbReference type="EMBL" id="KAL2041498.1"/>
    </source>
</evidence>
<feature type="domain" description="F-box" evidence="1">
    <location>
        <begin position="15"/>
        <end position="63"/>
    </location>
</feature>
<evidence type="ECO:0000313" key="3">
    <source>
        <dbReference type="Proteomes" id="UP001590950"/>
    </source>
</evidence>
<organism evidence="2 3">
    <name type="scientific">Stereocaulon virgatum</name>
    <dbReference type="NCBI Taxonomy" id="373712"/>
    <lineage>
        <taxon>Eukaryota</taxon>
        <taxon>Fungi</taxon>
        <taxon>Dikarya</taxon>
        <taxon>Ascomycota</taxon>
        <taxon>Pezizomycotina</taxon>
        <taxon>Lecanoromycetes</taxon>
        <taxon>OSLEUM clade</taxon>
        <taxon>Lecanoromycetidae</taxon>
        <taxon>Lecanorales</taxon>
        <taxon>Lecanorineae</taxon>
        <taxon>Stereocaulaceae</taxon>
        <taxon>Stereocaulon</taxon>
    </lineage>
</organism>
<accession>A0ABR4ADN1</accession>
<proteinExistence type="predicted"/>
<dbReference type="InterPro" id="IPR036047">
    <property type="entry name" value="F-box-like_dom_sf"/>
</dbReference>
<protein>
    <recommendedName>
        <fullName evidence="1">F-box domain-containing protein</fullName>
    </recommendedName>
</protein>
<keyword evidence="3" id="KW-1185">Reference proteome</keyword>
<reference evidence="2 3" key="1">
    <citation type="submission" date="2024-09" db="EMBL/GenBank/DDBJ databases">
        <title>Rethinking Asexuality: The Enigmatic Case of Functional Sexual Genes in Lepraria (Stereocaulaceae).</title>
        <authorList>
            <person name="Doellman M."/>
            <person name="Sun Y."/>
            <person name="Barcenas-Pena A."/>
            <person name="Lumbsch H.T."/>
            <person name="Grewe F."/>
        </authorList>
    </citation>
    <scope>NUCLEOTIDE SEQUENCE [LARGE SCALE GENOMIC DNA]</scope>
    <source>
        <strain evidence="2 3">Mercado 3170</strain>
    </source>
</reference>
<dbReference type="Proteomes" id="UP001590950">
    <property type="component" value="Unassembled WGS sequence"/>
</dbReference>
<dbReference type="EMBL" id="JBEFKJ010000017">
    <property type="protein sequence ID" value="KAL2041498.1"/>
    <property type="molecule type" value="Genomic_DNA"/>
</dbReference>
<name>A0ABR4ADN1_9LECA</name>
<comment type="caution">
    <text evidence="2">The sequence shown here is derived from an EMBL/GenBank/DDBJ whole genome shotgun (WGS) entry which is preliminary data.</text>
</comment>
<evidence type="ECO:0000259" key="1">
    <source>
        <dbReference type="PROSITE" id="PS50181"/>
    </source>
</evidence>
<sequence length="302" mass="34788">MINPRITMPSHTFSAARLDHLPTELVGLISQYLPPSSLLALLYTCRRFNLHFSITPKTLFSRFWWSPQAEQWLLFLCMLERDQRIRTLVCSKCYKTHDATLFSDKERTRCPTIRKCLGFEGKPWVCPHKRWSLAEVQELWTGDQLRVFHPSLWPVEPCQCLKDGMFLHFMFMHVKSSKSRAFENWVKKASGLQANRRCVHMRLRNPVRQCFQHEDCASLGCVGTDFKCRICAEPGALVRKKAVDGINLLGCSRISRDPDSDEKRTQLKVLTIRPKVLSTTSVSHPAALGDKETEINLIGWSP</sequence>